<dbReference type="OrthoDB" id="2842221at2759"/>
<keyword evidence="1" id="KW-0175">Coiled coil</keyword>
<gene>
    <name evidence="2" type="ORF">EXIGLDRAFT_829780</name>
</gene>
<feature type="coiled-coil region" evidence="1">
    <location>
        <begin position="29"/>
        <end position="63"/>
    </location>
</feature>
<dbReference type="EMBL" id="KV425891">
    <property type="protein sequence ID" value="KZW01867.1"/>
    <property type="molecule type" value="Genomic_DNA"/>
</dbReference>
<keyword evidence="3" id="KW-1185">Reference proteome</keyword>
<protein>
    <submittedName>
        <fullName evidence="2">Uncharacterized protein</fullName>
    </submittedName>
</protein>
<reference evidence="2 3" key="1">
    <citation type="journal article" date="2016" name="Mol. Biol. Evol.">
        <title>Comparative Genomics of Early-Diverging Mushroom-Forming Fungi Provides Insights into the Origins of Lignocellulose Decay Capabilities.</title>
        <authorList>
            <person name="Nagy L.G."/>
            <person name="Riley R."/>
            <person name="Tritt A."/>
            <person name="Adam C."/>
            <person name="Daum C."/>
            <person name="Floudas D."/>
            <person name="Sun H."/>
            <person name="Yadav J.S."/>
            <person name="Pangilinan J."/>
            <person name="Larsson K.H."/>
            <person name="Matsuura K."/>
            <person name="Barry K."/>
            <person name="Labutti K."/>
            <person name="Kuo R."/>
            <person name="Ohm R.A."/>
            <person name="Bhattacharya S.S."/>
            <person name="Shirouzu T."/>
            <person name="Yoshinaga Y."/>
            <person name="Martin F.M."/>
            <person name="Grigoriev I.V."/>
            <person name="Hibbett D.S."/>
        </authorList>
    </citation>
    <scope>NUCLEOTIDE SEQUENCE [LARGE SCALE GENOMIC DNA]</scope>
    <source>
        <strain evidence="2 3">HHB12029</strain>
    </source>
</reference>
<sequence length="534" mass="59532">MDELGGDIPDEEAIRTYFPDLEAAREGQIAAGEDEMRRAARSLAKARARMLRADADAQRLRAKVEYEMALASEARAANVLAMARRPLADDPVICCQIRIRLLLMRRVPAEVLGLIFVETVRTVRDAAVFTFGAKHLIPVQQTPYRLALVCRRWREVALHTPGMWRVIWVNLSDVTRANRKLYELYVKTSFERAAQHGVSLRMREDSPSLNWQENNEYEGERAKILKLADVMMRADGVEELTVASLLETMFTKTKAAPNKSLLTIDVFSVRPEELLSQLSTLAPNLQHISLQGTRAFAQWSKPFLFVTGVKFVSPCTSFGVGFESAPGLDNLFNAFPQAREIELTLYGGVLSVVPHLQHQIVEVLRIQSPTSLGPLALRYTFPRLRELDAQLWPDGGDVEDPSIQFIKAGGCANVKQLALRYPVELGGQLLDALRHAPLIETIHCDGKTDDAFFAGLADIDSTNGEWVCPRLSTLNVGTVTDDAVWEGLLSLVIMRKEAHRRGETVASVTQVNAWVFNSAQGDDFLRRIRAAISS</sequence>
<dbReference type="AlphaFoldDB" id="A0A165PA30"/>
<evidence type="ECO:0000256" key="1">
    <source>
        <dbReference type="SAM" id="Coils"/>
    </source>
</evidence>
<organism evidence="2 3">
    <name type="scientific">Exidia glandulosa HHB12029</name>
    <dbReference type="NCBI Taxonomy" id="1314781"/>
    <lineage>
        <taxon>Eukaryota</taxon>
        <taxon>Fungi</taxon>
        <taxon>Dikarya</taxon>
        <taxon>Basidiomycota</taxon>
        <taxon>Agaricomycotina</taxon>
        <taxon>Agaricomycetes</taxon>
        <taxon>Auriculariales</taxon>
        <taxon>Exidiaceae</taxon>
        <taxon>Exidia</taxon>
    </lineage>
</organism>
<name>A0A165PA30_EXIGL</name>
<dbReference type="Proteomes" id="UP000077266">
    <property type="component" value="Unassembled WGS sequence"/>
</dbReference>
<evidence type="ECO:0000313" key="3">
    <source>
        <dbReference type="Proteomes" id="UP000077266"/>
    </source>
</evidence>
<dbReference type="InParanoid" id="A0A165PA30"/>
<proteinExistence type="predicted"/>
<accession>A0A165PA30</accession>
<evidence type="ECO:0000313" key="2">
    <source>
        <dbReference type="EMBL" id="KZW01867.1"/>
    </source>
</evidence>